<accession>A0AB36CKU7</accession>
<feature type="compositionally biased region" description="Basic and acidic residues" evidence="1">
    <location>
        <begin position="254"/>
        <end position="275"/>
    </location>
</feature>
<keyword evidence="2" id="KW-1133">Transmembrane helix</keyword>
<comment type="caution">
    <text evidence="5">The sequence shown here is derived from an EMBL/GenBank/DDBJ whole genome shotgun (WGS) entry which is preliminary data.</text>
</comment>
<keyword evidence="3" id="KW-0732">Signal</keyword>
<feature type="chain" id="PRO_5044276997" description="Htaa domain-containing protein" evidence="3">
    <location>
        <begin position="29"/>
        <end position="309"/>
    </location>
</feature>
<keyword evidence="2" id="KW-0812">Transmembrane</keyword>
<evidence type="ECO:0000256" key="1">
    <source>
        <dbReference type="SAM" id="MobiDB-lite"/>
    </source>
</evidence>
<dbReference type="AlphaFoldDB" id="A0AB36CKU7"/>
<sequence length="309" mass="32580">MKTTQSLRAGTLALALAASAVTVPTAIAAETEGVPAIESGAVNWPIKESFNNYLNMPFVEGNIGTDQVSYVKEDKSFDFTVNPDESELDADGNGALQLNGSIHYTGHHGGLDLKFSDFKINIENGTDATITADYQLQGALPGQEQQDADVDDADLFSFELEEALVPEANATLEQADLKTTFLQGALDAFQNYDLGTEVEDGDIDVSVTFGDAPAETPVEDDNEAPGEDDDTNGNENPSDDGKDNPADGDEDQDDKDKQEDPKKDPAKDLSSKDGSSKGGIIAIIVAILAAIGAAVGGFIPGINLKNFGF</sequence>
<dbReference type="RefSeq" id="WP_168969882.1">
    <property type="nucleotide sequence ID" value="NZ_JABAFZ010000006.1"/>
</dbReference>
<dbReference type="InterPro" id="IPR007331">
    <property type="entry name" value="Htaa"/>
</dbReference>
<feature type="domain" description="Htaa" evidence="4">
    <location>
        <begin position="40"/>
        <end position="199"/>
    </location>
</feature>
<organism evidence="5 6">
    <name type="scientific">Corynebacterium stationis</name>
    <dbReference type="NCBI Taxonomy" id="1705"/>
    <lineage>
        <taxon>Bacteria</taxon>
        <taxon>Bacillati</taxon>
        <taxon>Actinomycetota</taxon>
        <taxon>Actinomycetes</taxon>
        <taxon>Mycobacteriales</taxon>
        <taxon>Corynebacteriaceae</taxon>
        <taxon>Corynebacterium</taxon>
    </lineage>
</organism>
<feature type="signal peptide" evidence="3">
    <location>
        <begin position="1"/>
        <end position="28"/>
    </location>
</feature>
<feature type="transmembrane region" description="Helical" evidence="2">
    <location>
        <begin position="279"/>
        <end position="299"/>
    </location>
</feature>
<keyword evidence="2" id="KW-0472">Membrane</keyword>
<feature type="region of interest" description="Disordered" evidence="1">
    <location>
        <begin position="207"/>
        <end position="276"/>
    </location>
</feature>
<gene>
    <name evidence="5" type="ORF">HF853_07990</name>
</gene>
<dbReference type="Pfam" id="PF04213">
    <property type="entry name" value="HtaA"/>
    <property type="match status" value="1"/>
</dbReference>
<evidence type="ECO:0000256" key="3">
    <source>
        <dbReference type="SAM" id="SignalP"/>
    </source>
</evidence>
<evidence type="ECO:0000259" key="4">
    <source>
        <dbReference type="Pfam" id="PF04213"/>
    </source>
</evidence>
<protein>
    <recommendedName>
        <fullName evidence="4">Htaa domain-containing protein</fullName>
    </recommendedName>
</protein>
<reference evidence="5 6" key="1">
    <citation type="submission" date="2020-04" db="EMBL/GenBank/DDBJ databases">
        <authorList>
            <person name="Hitch T.C.A."/>
            <person name="Wylensek D."/>
            <person name="Clavel T."/>
        </authorList>
    </citation>
    <scope>NUCLEOTIDE SEQUENCE [LARGE SCALE GENOMIC DNA]</scope>
    <source>
        <strain evidence="5 6">BL-383-APC-3D</strain>
    </source>
</reference>
<evidence type="ECO:0000256" key="2">
    <source>
        <dbReference type="SAM" id="Phobius"/>
    </source>
</evidence>
<dbReference type="Proteomes" id="UP000544551">
    <property type="component" value="Unassembled WGS sequence"/>
</dbReference>
<name>A0AB36CKU7_9CORY</name>
<feature type="compositionally biased region" description="Acidic residues" evidence="1">
    <location>
        <begin position="217"/>
        <end position="232"/>
    </location>
</feature>
<evidence type="ECO:0000313" key="5">
    <source>
        <dbReference type="EMBL" id="NME89606.1"/>
    </source>
</evidence>
<evidence type="ECO:0000313" key="6">
    <source>
        <dbReference type="Proteomes" id="UP000544551"/>
    </source>
</evidence>
<dbReference type="EMBL" id="JABAFZ010000006">
    <property type="protein sequence ID" value="NME89606.1"/>
    <property type="molecule type" value="Genomic_DNA"/>
</dbReference>
<proteinExistence type="predicted"/>